<dbReference type="InterPro" id="IPR015797">
    <property type="entry name" value="NUDIX_hydrolase-like_dom_sf"/>
</dbReference>
<evidence type="ECO:0000259" key="1">
    <source>
        <dbReference type="PROSITE" id="PS51462"/>
    </source>
</evidence>
<proteinExistence type="predicted"/>
<accession>A0A6N7EU29</accession>
<dbReference type="Pfam" id="PF15916">
    <property type="entry name" value="DUF4743"/>
    <property type="match status" value="1"/>
</dbReference>
<evidence type="ECO:0000313" key="2">
    <source>
        <dbReference type="EMBL" id="MPV85473.1"/>
    </source>
</evidence>
<dbReference type="PROSITE" id="PS51462">
    <property type="entry name" value="NUDIX"/>
    <property type="match status" value="1"/>
</dbReference>
<protein>
    <submittedName>
        <fullName evidence="2">DUF4743 domain-containing protein</fullName>
    </submittedName>
</protein>
<evidence type="ECO:0000313" key="3">
    <source>
        <dbReference type="Proteomes" id="UP000471298"/>
    </source>
</evidence>
<dbReference type="RefSeq" id="WP_152808764.1">
    <property type="nucleotide sequence ID" value="NZ_WHNW01000002.1"/>
</dbReference>
<dbReference type="GO" id="GO:0044715">
    <property type="term" value="F:8-oxo-dGDP phosphatase activity"/>
    <property type="evidence" value="ECO:0007669"/>
    <property type="project" value="TreeGrafter"/>
</dbReference>
<name>A0A6N7EU29_9GAMM</name>
<keyword evidence="3" id="KW-1185">Reference proteome</keyword>
<dbReference type="FunFam" id="3.90.79.10:FF:000019">
    <property type="entry name" value="Thiamin pyrophosphokinase, putative"/>
    <property type="match status" value="1"/>
</dbReference>
<sequence length="284" mass="32101">MALIDRLYEVNRRIPKRQYYPLFVNGTKVGQVDVQLLDALKPPLFCIDNAFKTVNMSFASESCHQFEDELADFFVDFFAHRGLSGWRDERYAVKACHGSPTLFLLERAALSYLGITGYGVHVNGYVKKSDGIHMWVAKRASNKPTSPGKYDQIAAGGQPHDLSVWENMIKECQEEASIPEWLAKTAVPASAISYRYDLPIGLRPDVIFNYDLCLPADFVPTVNDDEVESFMCVPIHDLLDWVAGTQDFKFNSAVVIIDFAIRHGLIGPEHSDYLRLQQGMYQPL</sequence>
<dbReference type="SUPFAM" id="SSF55811">
    <property type="entry name" value="Nudix"/>
    <property type="match status" value="1"/>
</dbReference>
<dbReference type="PANTHER" id="PTHR13622:SF8">
    <property type="entry name" value="THIAMIN PYROPHOSPHOKINASE 1"/>
    <property type="match status" value="1"/>
</dbReference>
<dbReference type="Gene3D" id="3.90.79.10">
    <property type="entry name" value="Nucleoside Triphosphate Pyrophosphohydrolase"/>
    <property type="match status" value="1"/>
</dbReference>
<feature type="domain" description="Nudix hydrolase" evidence="1">
    <location>
        <begin position="117"/>
        <end position="258"/>
    </location>
</feature>
<dbReference type="InterPro" id="IPR000086">
    <property type="entry name" value="NUDIX_hydrolase_dom"/>
</dbReference>
<gene>
    <name evidence="2" type="ORF">GCU85_01825</name>
</gene>
<dbReference type="EMBL" id="WHNW01000002">
    <property type="protein sequence ID" value="MPV85473.1"/>
    <property type="molecule type" value="Genomic_DNA"/>
</dbReference>
<dbReference type="PANTHER" id="PTHR13622">
    <property type="entry name" value="THIAMIN PYROPHOSPHOKINASE"/>
    <property type="match status" value="1"/>
</dbReference>
<dbReference type="CDD" id="cd03676">
    <property type="entry name" value="NUDIX_Tnr3_like"/>
    <property type="match status" value="1"/>
</dbReference>
<comment type="caution">
    <text evidence="2">The sequence shown here is derived from an EMBL/GenBank/DDBJ whole genome shotgun (WGS) entry which is preliminary data.</text>
</comment>
<organism evidence="2 3">
    <name type="scientific">Ostreibacterium oceani</name>
    <dbReference type="NCBI Taxonomy" id="2654998"/>
    <lineage>
        <taxon>Bacteria</taxon>
        <taxon>Pseudomonadati</taxon>
        <taxon>Pseudomonadota</taxon>
        <taxon>Gammaproteobacteria</taxon>
        <taxon>Cardiobacteriales</taxon>
        <taxon>Ostreibacteriaceae</taxon>
        <taxon>Ostreibacterium</taxon>
    </lineage>
</organism>
<dbReference type="InterPro" id="IPR031804">
    <property type="entry name" value="DUF4743"/>
</dbReference>
<dbReference type="InParanoid" id="A0A6N7EU29"/>
<dbReference type="AlphaFoldDB" id="A0A6N7EU29"/>
<reference evidence="2 3" key="1">
    <citation type="submission" date="2019-10" db="EMBL/GenBank/DDBJ databases">
        <title>Cardiobacteriales fam. a chemoheterotrophic member of the order Cardiobacteriales, and proposal of Cardiobacteriales fam. nov.</title>
        <authorList>
            <person name="Wang C."/>
        </authorList>
    </citation>
    <scope>NUCLEOTIDE SEQUENCE [LARGE SCALE GENOMIC DNA]</scope>
    <source>
        <strain evidence="2 3">ML27</strain>
    </source>
</reference>
<dbReference type="Proteomes" id="UP000471298">
    <property type="component" value="Unassembled WGS sequence"/>
</dbReference>